<protein>
    <submittedName>
        <fullName evidence="2">FMN-binding negative transcriptional regulator</fullName>
    </submittedName>
</protein>
<dbReference type="Pfam" id="PF04299">
    <property type="entry name" value="FMN_bind_2"/>
    <property type="match status" value="1"/>
</dbReference>
<comment type="caution">
    <text evidence="2">The sequence shown here is derived from an EMBL/GenBank/DDBJ whole genome shotgun (WGS) entry which is preliminary data.</text>
</comment>
<dbReference type="PANTHER" id="PTHR35802">
    <property type="entry name" value="PROTEASE SYNTHASE AND SPORULATION PROTEIN PAI 2"/>
    <property type="match status" value="1"/>
</dbReference>
<feature type="compositionally biased region" description="Low complexity" evidence="1">
    <location>
        <begin position="1"/>
        <end position="19"/>
    </location>
</feature>
<evidence type="ECO:0000313" key="2">
    <source>
        <dbReference type="EMBL" id="KAA1378196.1"/>
    </source>
</evidence>
<dbReference type="SUPFAM" id="SSF50475">
    <property type="entry name" value="FMN-binding split barrel"/>
    <property type="match status" value="1"/>
</dbReference>
<dbReference type="OrthoDB" id="9794948at2"/>
<dbReference type="InterPro" id="IPR007396">
    <property type="entry name" value="TR_PAI2-type"/>
</dbReference>
<dbReference type="PANTHER" id="PTHR35802:SF1">
    <property type="entry name" value="PROTEASE SYNTHASE AND SPORULATION PROTEIN PAI 2"/>
    <property type="match status" value="1"/>
</dbReference>
<feature type="region of interest" description="Disordered" evidence="1">
    <location>
        <begin position="1"/>
        <end position="43"/>
    </location>
</feature>
<keyword evidence="3" id="KW-1185">Reference proteome</keyword>
<dbReference type="Proteomes" id="UP001515100">
    <property type="component" value="Unassembled WGS sequence"/>
</dbReference>
<accession>A0A641AMV4</accession>
<evidence type="ECO:0000313" key="3">
    <source>
        <dbReference type="Proteomes" id="UP001515100"/>
    </source>
</evidence>
<name>A0A641AMV4_9ACTN</name>
<proteinExistence type="predicted"/>
<dbReference type="InterPro" id="IPR012349">
    <property type="entry name" value="Split_barrel_FMN-bd"/>
</dbReference>
<sequence length="242" mass="26781">MTCRHSSTPPTSTRSPARRLGPPTPPSDEPRPVRHNPRHATTDEQVARQIIDDHPWAMLVSQRDGVPVASHYPVLLDESDELALVTHVGRPDDRLHDFEAGQVLVVFQGAHGYVSPSWYVPGASIAPTWNFSAVHCWGTPQVLDAEANLAVLERLTAHFEQHVDEPMWLDPVAAAPLARGTVGLRIPVERFTCKVKMSQDKDVVSVQNVIDRLRAPGPYRQPRLADDMERARADSIGHASTD</sequence>
<dbReference type="EMBL" id="SDPP02000002">
    <property type="protein sequence ID" value="KAA1378196.1"/>
    <property type="molecule type" value="Genomic_DNA"/>
</dbReference>
<dbReference type="AlphaFoldDB" id="A0A641AMV4"/>
<organism evidence="2 3">
    <name type="scientific">Aeromicrobium fastidiosum</name>
    <dbReference type="NCBI Taxonomy" id="52699"/>
    <lineage>
        <taxon>Bacteria</taxon>
        <taxon>Bacillati</taxon>
        <taxon>Actinomycetota</taxon>
        <taxon>Actinomycetes</taxon>
        <taxon>Propionibacteriales</taxon>
        <taxon>Nocardioidaceae</taxon>
        <taxon>Aeromicrobium</taxon>
    </lineage>
</organism>
<evidence type="ECO:0000256" key="1">
    <source>
        <dbReference type="SAM" id="MobiDB-lite"/>
    </source>
</evidence>
<dbReference type="Gene3D" id="2.30.110.10">
    <property type="entry name" value="Electron Transport, Fmn-binding Protein, Chain A"/>
    <property type="match status" value="1"/>
</dbReference>
<reference evidence="2" key="1">
    <citation type="submission" date="2019-09" db="EMBL/GenBank/DDBJ databases">
        <authorList>
            <person name="Li J."/>
        </authorList>
    </citation>
    <scope>NUCLEOTIDE SEQUENCE [LARGE SCALE GENOMIC DNA]</scope>
    <source>
        <strain evidence="2">NRBC 14897</strain>
    </source>
</reference>
<feature type="compositionally biased region" description="Basic and acidic residues" evidence="1">
    <location>
        <begin position="223"/>
        <end position="242"/>
    </location>
</feature>
<gene>
    <name evidence="2" type="ORF">ESP62_007385</name>
</gene>
<feature type="region of interest" description="Disordered" evidence="1">
    <location>
        <begin position="217"/>
        <end position="242"/>
    </location>
</feature>